<feature type="region of interest" description="Disordered" evidence="1">
    <location>
        <begin position="679"/>
        <end position="706"/>
    </location>
</feature>
<dbReference type="InParanoid" id="A0A7R8UIW3"/>
<protein>
    <submittedName>
        <fullName evidence="3">Uncharacterized protein</fullName>
    </submittedName>
</protein>
<keyword evidence="2" id="KW-0732">Signal</keyword>
<evidence type="ECO:0000313" key="4">
    <source>
        <dbReference type="Proteomes" id="UP000594454"/>
    </source>
</evidence>
<dbReference type="AlphaFoldDB" id="A0A7R8UIW3"/>
<gene>
    <name evidence="3" type="ORF">HERILL_LOCUS3978</name>
</gene>
<feature type="compositionally biased region" description="Low complexity" evidence="1">
    <location>
        <begin position="679"/>
        <end position="695"/>
    </location>
</feature>
<dbReference type="EMBL" id="LR899010">
    <property type="protein sequence ID" value="CAD7080842.1"/>
    <property type="molecule type" value="Genomic_DNA"/>
</dbReference>
<feature type="chain" id="PRO_5031243093" evidence="2">
    <location>
        <begin position="24"/>
        <end position="785"/>
    </location>
</feature>
<feature type="compositionally biased region" description="Polar residues" evidence="1">
    <location>
        <begin position="696"/>
        <end position="705"/>
    </location>
</feature>
<evidence type="ECO:0000313" key="3">
    <source>
        <dbReference type="EMBL" id="CAD7080842.1"/>
    </source>
</evidence>
<feature type="region of interest" description="Disordered" evidence="1">
    <location>
        <begin position="644"/>
        <end position="664"/>
    </location>
</feature>
<evidence type="ECO:0000256" key="1">
    <source>
        <dbReference type="SAM" id="MobiDB-lite"/>
    </source>
</evidence>
<accession>A0A7R8UIW3</accession>
<feature type="region of interest" description="Disordered" evidence="1">
    <location>
        <begin position="607"/>
        <end position="629"/>
    </location>
</feature>
<feature type="signal peptide" evidence="2">
    <location>
        <begin position="1"/>
        <end position="23"/>
    </location>
</feature>
<dbReference type="Proteomes" id="UP000594454">
    <property type="component" value="Chromosome 2"/>
</dbReference>
<feature type="compositionally biased region" description="Low complexity" evidence="1">
    <location>
        <begin position="645"/>
        <end position="664"/>
    </location>
</feature>
<reference evidence="3 4" key="1">
    <citation type="submission" date="2020-11" db="EMBL/GenBank/DDBJ databases">
        <authorList>
            <person name="Wallbank WR R."/>
            <person name="Pardo Diaz C."/>
            <person name="Kozak K."/>
            <person name="Martin S."/>
            <person name="Jiggins C."/>
            <person name="Moest M."/>
            <person name="Warren A I."/>
            <person name="Generalovic N T."/>
            <person name="Byers J.R.P. K."/>
            <person name="Montejo-Kovacevich G."/>
            <person name="Yen C E."/>
        </authorList>
    </citation>
    <scope>NUCLEOTIDE SEQUENCE [LARGE SCALE GENOMIC DNA]</scope>
</reference>
<sequence length="785" mass="90139">MWNPRVFASVASVLLCFVSASQAQKFVYIYDPPGAESQTYAQSYPGRVKVLPPRSVSQHLQGPFQAPEEGVKIVTPDAIRIIDPPKYLREPNREQQYNSPQQFSENKNPFAYGSTFKGPSYLPLPKQTVKSEHVQTLQHSVPYRGYHGGQNPMQEIIRGQIGNLKDKQKIYFQTQDDEHPVRTKYRIKPVVEDEPIYGQSAFKHNKQNYRAGKDEFVVGNTFVVADNAGSPNPPSQVQPFAPYKLLASVRHQGNIRHQPREPLNPRIKERVRTQKAHTVLSEQGYDDRQFDQEDKRSYIAHIPKQRRKREAKEFVMAREVERMEELPIALSLVSDKGQKLVGQDLLKHIADLIQDSKHLIPQKPENGSSHGGELDSIVIPSKGFQELYEKSVKAQQPSLFEQGRPSNHQPQQPIYLNPNVPRAEKLQGFIESPYQRSKAINCDPGQDSQQNGKKKKVGQQIECLKEKYFGKEPLDDKFLREQGVATLKQTVSSGKNPSLLVYTDVMQTIESSRTAKSPRNEGSQFGLDQNPETAAYPEAALPIFDITKYFPQVYMIKPSGKVYGISFKKQAVPVELKPGAYQQKPDVYQQKPDVYQANNLAEFPKSQPAKFSSEVSHQAPESDDGQKYQEQIQHHVEDYAEPHYQQRIQQQKQPKPQKQPQRQYQPNLDHIRQQLLQAQHSQYQKPQKPQQYHQSNQEQVRQPQRVNHHHQYQVQHHIVQQHPVNQKSRRPELINYQSFGNKQVQYVQQHPVPGNQQGGGAIPVHVVKFNPEDAIRPPQHKQRYN</sequence>
<name>A0A7R8UIW3_HERIL</name>
<organism evidence="3 4">
    <name type="scientific">Hermetia illucens</name>
    <name type="common">Black soldier fly</name>
    <dbReference type="NCBI Taxonomy" id="343691"/>
    <lineage>
        <taxon>Eukaryota</taxon>
        <taxon>Metazoa</taxon>
        <taxon>Ecdysozoa</taxon>
        <taxon>Arthropoda</taxon>
        <taxon>Hexapoda</taxon>
        <taxon>Insecta</taxon>
        <taxon>Pterygota</taxon>
        <taxon>Neoptera</taxon>
        <taxon>Endopterygota</taxon>
        <taxon>Diptera</taxon>
        <taxon>Brachycera</taxon>
        <taxon>Stratiomyomorpha</taxon>
        <taxon>Stratiomyidae</taxon>
        <taxon>Hermetiinae</taxon>
        <taxon>Hermetia</taxon>
    </lineage>
</organism>
<keyword evidence="4" id="KW-1185">Reference proteome</keyword>
<proteinExistence type="predicted"/>
<evidence type="ECO:0000256" key="2">
    <source>
        <dbReference type="SAM" id="SignalP"/>
    </source>
</evidence>